<proteinExistence type="predicted"/>
<organism evidence="2 3">
    <name type="scientific">Streptomyces pseudovenezuelae</name>
    <dbReference type="NCBI Taxonomy" id="67350"/>
    <lineage>
        <taxon>Bacteria</taxon>
        <taxon>Bacillati</taxon>
        <taxon>Actinomycetota</taxon>
        <taxon>Actinomycetes</taxon>
        <taxon>Kitasatosporales</taxon>
        <taxon>Streptomycetaceae</taxon>
        <taxon>Streptomyces</taxon>
        <taxon>Streptomyces aurantiacus group</taxon>
    </lineage>
</organism>
<dbReference type="Pfam" id="PF01048">
    <property type="entry name" value="PNP_UDP_1"/>
    <property type="match status" value="1"/>
</dbReference>
<evidence type="ECO:0000259" key="1">
    <source>
        <dbReference type="Pfam" id="PF01048"/>
    </source>
</evidence>
<evidence type="ECO:0000313" key="2">
    <source>
        <dbReference type="EMBL" id="WUT48469.1"/>
    </source>
</evidence>
<dbReference type="PANTHER" id="PTHR46832:SF1">
    <property type="entry name" value="5'-METHYLTHIOADENOSINE_S-ADENOSYLHOMOCYSTEINE NUCLEOSIDASE"/>
    <property type="match status" value="1"/>
</dbReference>
<dbReference type="Proteomes" id="UP001432168">
    <property type="component" value="Chromosome"/>
</dbReference>
<sequence>MATQTQSQGQRSTMAALENLRRHYNPRMWALVGIAGGIHDDHARIGNVIVSTDVVYYENRKINPQDTRRRGEHRQAPAHIVHAVNTFFTEYGTPARINGQMAAHAGEQYEVYPGVIGSGEAVIADRASDIRTYLTAYHEKVLAVDMEAGGLSQYWQENSVHGTTNPGWIVVRGVSDNADEDKGHSHHELASRNAAHVLSRLLPYF</sequence>
<dbReference type="InterPro" id="IPR035994">
    <property type="entry name" value="Nucleoside_phosphorylase_sf"/>
</dbReference>
<keyword evidence="3" id="KW-1185">Reference proteome</keyword>
<reference evidence="2" key="1">
    <citation type="submission" date="2022-10" db="EMBL/GenBank/DDBJ databases">
        <title>The complete genomes of actinobacterial strains from the NBC collection.</title>
        <authorList>
            <person name="Joergensen T.S."/>
            <person name="Alvarez Arevalo M."/>
            <person name="Sterndorff E.B."/>
            <person name="Faurdal D."/>
            <person name="Vuksanovic O."/>
            <person name="Mourched A.-S."/>
            <person name="Charusanti P."/>
            <person name="Shaw S."/>
            <person name="Blin K."/>
            <person name="Weber T."/>
        </authorList>
    </citation>
    <scope>NUCLEOTIDE SEQUENCE</scope>
    <source>
        <strain evidence="2">NBC_00686</strain>
    </source>
</reference>
<dbReference type="SUPFAM" id="SSF53167">
    <property type="entry name" value="Purine and uridine phosphorylases"/>
    <property type="match status" value="1"/>
</dbReference>
<name>A0ABZ1X8L1_9ACTN</name>
<dbReference type="Gene3D" id="3.40.50.1580">
    <property type="entry name" value="Nucleoside phosphorylase domain"/>
    <property type="match status" value="1"/>
</dbReference>
<dbReference type="InterPro" id="IPR000845">
    <property type="entry name" value="Nucleoside_phosphorylase_d"/>
</dbReference>
<dbReference type="EMBL" id="CP109011">
    <property type="protein sequence ID" value="WUT48469.1"/>
    <property type="molecule type" value="Genomic_DNA"/>
</dbReference>
<dbReference type="PANTHER" id="PTHR46832">
    <property type="entry name" value="5'-METHYLTHIOADENOSINE/S-ADENOSYLHOMOCYSTEINE NUCLEOSIDASE"/>
    <property type="match status" value="1"/>
</dbReference>
<feature type="domain" description="Nucleoside phosphorylase" evidence="1">
    <location>
        <begin position="23"/>
        <end position="201"/>
    </location>
</feature>
<gene>
    <name evidence="2" type="ORF">OG929_41860</name>
</gene>
<evidence type="ECO:0000313" key="3">
    <source>
        <dbReference type="Proteomes" id="UP001432168"/>
    </source>
</evidence>
<protein>
    <recommendedName>
        <fullName evidence="1">Nucleoside phosphorylase domain-containing protein</fullName>
    </recommendedName>
</protein>
<accession>A0ABZ1X8L1</accession>